<dbReference type="Proteomes" id="UP000186026">
    <property type="component" value="Unassembled WGS sequence"/>
</dbReference>
<protein>
    <submittedName>
        <fullName evidence="1">Uncharacterized protein</fullName>
    </submittedName>
</protein>
<dbReference type="STRING" id="529505.SAMN05421761_1303"/>
<accession>A0A1N7Q4N0</accession>
<proteinExistence type="predicted"/>
<gene>
    <name evidence="1" type="ORF">SAMN05421761_1303</name>
</gene>
<evidence type="ECO:0000313" key="2">
    <source>
        <dbReference type="Proteomes" id="UP000186026"/>
    </source>
</evidence>
<reference evidence="2" key="1">
    <citation type="submission" date="2017-01" db="EMBL/GenBank/DDBJ databases">
        <authorList>
            <person name="Varghese N."/>
            <person name="Submissions S."/>
        </authorList>
    </citation>
    <scope>NUCLEOTIDE SEQUENCE [LARGE SCALE GENOMIC DNA]</scope>
    <source>
        <strain evidence="2">DSM 46698</strain>
    </source>
</reference>
<organism evidence="1 2">
    <name type="scientific">Belliella pelovolcani</name>
    <dbReference type="NCBI Taxonomy" id="529505"/>
    <lineage>
        <taxon>Bacteria</taxon>
        <taxon>Pseudomonadati</taxon>
        <taxon>Bacteroidota</taxon>
        <taxon>Cytophagia</taxon>
        <taxon>Cytophagales</taxon>
        <taxon>Cyclobacteriaceae</taxon>
        <taxon>Belliella</taxon>
    </lineage>
</organism>
<dbReference type="EMBL" id="FTOP01000030">
    <property type="protein sequence ID" value="SIT17818.1"/>
    <property type="molecule type" value="Genomic_DNA"/>
</dbReference>
<dbReference type="AlphaFoldDB" id="A0A1N7Q4N0"/>
<name>A0A1N7Q4N0_9BACT</name>
<sequence>MDSTIQNLIKIIEKKFNKEIFILNKKFNKVQPNDDNYIFRYTKSTFHKTDFLICKYHFKLIHQPFKMPTNVKDEL</sequence>
<keyword evidence="2" id="KW-1185">Reference proteome</keyword>
<evidence type="ECO:0000313" key="1">
    <source>
        <dbReference type="EMBL" id="SIT17818.1"/>
    </source>
</evidence>